<evidence type="ECO:0000313" key="4">
    <source>
        <dbReference type="WBParaSite" id="ECPE_0001403701-mRNA-1"/>
    </source>
</evidence>
<dbReference type="Proteomes" id="UP000272942">
    <property type="component" value="Unassembled WGS sequence"/>
</dbReference>
<dbReference type="AlphaFoldDB" id="A0A183B462"/>
<dbReference type="WBParaSite" id="ECPE_0001403701-mRNA-1">
    <property type="protein sequence ID" value="ECPE_0001403701-mRNA-1"/>
    <property type="gene ID" value="ECPE_0001403701"/>
</dbReference>
<reference evidence="2 3" key="2">
    <citation type="submission" date="2018-11" db="EMBL/GenBank/DDBJ databases">
        <authorList>
            <consortium name="Pathogen Informatics"/>
        </authorList>
    </citation>
    <scope>NUCLEOTIDE SEQUENCE [LARGE SCALE GENOMIC DNA]</scope>
    <source>
        <strain evidence="2 3">Egypt</strain>
    </source>
</reference>
<accession>A0A183B462</accession>
<organism evidence="4">
    <name type="scientific">Echinostoma caproni</name>
    <dbReference type="NCBI Taxonomy" id="27848"/>
    <lineage>
        <taxon>Eukaryota</taxon>
        <taxon>Metazoa</taxon>
        <taxon>Spiralia</taxon>
        <taxon>Lophotrochozoa</taxon>
        <taxon>Platyhelminthes</taxon>
        <taxon>Trematoda</taxon>
        <taxon>Digenea</taxon>
        <taxon>Plagiorchiida</taxon>
        <taxon>Echinostomata</taxon>
        <taxon>Echinostomatoidea</taxon>
        <taxon>Echinostomatidae</taxon>
        <taxon>Echinostoma</taxon>
    </lineage>
</organism>
<evidence type="ECO:0000256" key="1">
    <source>
        <dbReference type="SAM" id="MobiDB-lite"/>
    </source>
</evidence>
<gene>
    <name evidence="2" type="ORF">ECPE_LOCUS13998</name>
</gene>
<feature type="compositionally biased region" description="Acidic residues" evidence="1">
    <location>
        <begin position="18"/>
        <end position="29"/>
    </location>
</feature>
<protein>
    <submittedName>
        <fullName evidence="4">Polyprotein</fullName>
    </submittedName>
</protein>
<name>A0A183B462_9TREM</name>
<proteinExistence type="predicted"/>
<feature type="compositionally biased region" description="Basic and acidic residues" evidence="1">
    <location>
        <begin position="48"/>
        <end position="57"/>
    </location>
</feature>
<sequence>MKEVQLAQNTPSTVLDTGSEETIIDETPSDPDRTHQPQTRPRVIIINETKRESEPRPVLRSSSDVDSTYGDDSPVLKRDPHKPKGTLINRPPTGYGMGSDLVGDVELSSDVSSVSSIGLIVTKARVM</sequence>
<evidence type="ECO:0000313" key="3">
    <source>
        <dbReference type="Proteomes" id="UP000272942"/>
    </source>
</evidence>
<dbReference type="EMBL" id="UZAN01056465">
    <property type="protein sequence ID" value="VDP91270.1"/>
    <property type="molecule type" value="Genomic_DNA"/>
</dbReference>
<feature type="region of interest" description="Disordered" evidence="1">
    <location>
        <begin position="1"/>
        <end position="95"/>
    </location>
</feature>
<feature type="compositionally biased region" description="Polar residues" evidence="1">
    <location>
        <begin position="1"/>
        <end position="16"/>
    </location>
</feature>
<evidence type="ECO:0000313" key="2">
    <source>
        <dbReference type="EMBL" id="VDP91270.1"/>
    </source>
</evidence>
<keyword evidence="3" id="KW-1185">Reference proteome</keyword>
<reference evidence="4" key="1">
    <citation type="submission" date="2016-06" db="UniProtKB">
        <authorList>
            <consortium name="WormBaseParasite"/>
        </authorList>
    </citation>
    <scope>IDENTIFICATION</scope>
</reference>